<evidence type="ECO:0000313" key="1">
    <source>
        <dbReference type="EMBL" id="MBL1107991.1"/>
    </source>
</evidence>
<proteinExistence type="predicted"/>
<accession>A0ABS1P6K0</accession>
<dbReference type="InterPro" id="IPR009319">
    <property type="entry name" value="Phage_A118_VSP1"/>
</dbReference>
<sequence>MPVSPAMAEDLAGAVADLYEAAAGTLTNLITRALAQGIDSPLWAQLKLAALGNLQSAVDEVLAALQADASGAIHSALTEAYERGQQAAVAELGALGVGQVAAATSVLPTAPVIDRLAAAVIADTGPTHLRMLRQPLDVYRSVVARAAAAPALGTQTRRQAAQSALDAFAKRGVTGFIDRSGRPWELRSYVEMAMRSAVGRAAIEAHSDRLGAAGVDLVIVSQAPEECPLCRPWERKVLVRDGKAGARQVQVEHATEDDRIITVTVAGSLPEARTAGLMHPNCRHSVSAYLPGVSRVPKAQPSRGTYEDTQQQRYLERQVRKWKRLTDAALDDATAKTRRARVRAYQDRIRELTASTGLPRKSHREQLETAR</sequence>
<dbReference type="Pfam" id="PF06152">
    <property type="entry name" value="Phage_min_cap2"/>
    <property type="match status" value="1"/>
</dbReference>
<gene>
    <name evidence="1" type="ORF">JK361_25955</name>
</gene>
<dbReference type="Proteomes" id="UP000621386">
    <property type="component" value="Unassembled WGS sequence"/>
</dbReference>
<dbReference type="EMBL" id="JAERRH010000010">
    <property type="protein sequence ID" value="MBL1107991.1"/>
    <property type="molecule type" value="Genomic_DNA"/>
</dbReference>
<comment type="caution">
    <text evidence="1">The sequence shown here is derived from an EMBL/GenBank/DDBJ whole genome shotgun (WGS) entry which is preliminary data.</text>
</comment>
<organism evidence="1 2">
    <name type="scientific">Streptomyces musisoli</name>
    <dbReference type="NCBI Taxonomy" id="2802280"/>
    <lineage>
        <taxon>Bacteria</taxon>
        <taxon>Bacillati</taxon>
        <taxon>Actinomycetota</taxon>
        <taxon>Actinomycetes</taxon>
        <taxon>Kitasatosporales</taxon>
        <taxon>Streptomycetaceae</taxon>
        <taxon>Streptomyces</taxon>
    </lineage>
</organism>
<keyword evidence="2" id="KW-1185">Reference proteome</keyword>
<reference evidence="1 2" key="1">
    <citation type="submission" date="2021-01" db="EMBL/GenBank/DDBJ databases">
        <title>WGS of actinomycetes isolated from Thailand.</title>
        <authorList>
            <person name="Thawai C."/>
        </authorList>
    </citation>
    <scope>NUCLEOTIDE SEQUENCE [LARGE SCALE GENOMIC DNA]</scope>
    <source>
        <strain evidence="1 2">CH5-8</strain>
    </source>
</reference>
<protein>
    <submittedName>
        <fullName evidence="1">Capsid protein</fullName>
    </submittedName>
</protein>
<dbReference type="RefSeq" id="WP_201822244.1">
    <property type="nucleotide sequence ID" value="NZ_JAERRH010000010.1"/>
</dbReference>
<evidence type="ECO:0000313" key="2">
    <source>
        <dbReference type="Proteomes" id="UP000621386"/>
    </source>
</evidence>
<name>A0ABS1P6K0_9ACTN</name>